<sequence length="125" mass="14039">MAAPTVTRSSDPRTGEGRRKGKHLSKKLYSNQYSSKETKVDPLWRKEDNGQVRMAGDSILVERQLFHSIHHISVMTGEASVERKTAECNLFMELTATHEEMLAEIRSAIKLDCLLISSGSCKTMD</sequence>
<proteinExistence type="predicted"/>
<evidence type="ECO:0000256" key="1">
    <source>
        <dbReference type="SAM" id="MobiDB-lite"/>
    </source>
</evidence>
<organism evidence="2 3">
    <name type="scientific">Parelaphostrongylus tenuis</name>
    <name type="common">Meningeal worm</name>
    <dbReference type="NCBI Taxonomy" id="148309"/>
    <lineage>
        <taxon>Eukaryota</taxon>
        <taxon>Metazoa</taxon>
        <taxon>Ecdysozoa</taxon>
        <taxon>Nematoda</taxon>
        <taxon>Chromadorea</taxon>
        <taxon>Rhabditida</taxon>
        <taxon>Rhabditina</taxon>
        <taxon>Rhabditomorpha</taxon>
        <taxon>Strongyloidea</taxon>
        <taxon>Metastrongylidae</taxon>
        <taxon>Parelaphostrongylus</taxon>
    </lineage>
</organism>
<comment type="caution">
    <text evidence="2">The sequence shown here is derived from an EMBL/GenBank/DDBJ whole genome shotgun (WGS) entry which is preliminary data.</text>
</comment>
<gene>
    <name evidence="2" type="ORF">KIN20_024679</name>
</gene>
<name>A0AAD5QWW4_PARTN</name>
<dbReference type="Proteomes" id="UP001196413">
    <property type="component" value="Unassembled WGS sequence"/>
</dbReference>
<feature type="region of interest" description="Disordered" evidence="1">
    <location>
        <begin position="1"/>
        <end position="27"/>
    </location>
</feature>
<evidence type="ECO:0000313" key="2">
    <source>
        <dbReference type="EMBL" id="KAJ1364557.1"/>
    </source>
</evidence>
<reference evidence="2" key="1">
    <citation type="submission" date="2021-06" db="EMBL/GenBank/DDBJ databases">
        <title>Parelaphostrongylus tenuis whole genome reference sequence.</title>
        <authorList>
            <person name="Garwood T.J."/>
            <person name="Larsen P.A."/>
            <person name="Fountain-Jones N.M."/>
            <person name="Garbe J.R."/>
            <person name="Macchietto M.G."/>
            <person name="Kania S.A."/>
            <person name="Gerhold R.W."/>
            <person name="Richards J.E."/>
            <person name="Wolf T.M."/>
        </authorList>
    </citation>
    <scope>NUCLEOTIDE SEQUENCE</scope>
    <source>
        <strain evidence="2">MNPRO001-30</strain>
        <tissue evidence="2">Meninges</tissue>
    </source>
</reference>
<keyword evidence="3" id="KW-1185">Reference proteome</keyword>
<protein>
    <submittedName>
        <fullName evidence="2">Uncharacterized protein</fullName>
    </submittedName>
</protein>
<dbReference type="EMBL" id="JAHQIW010005005">
    <property type="protein sequence ID" value="KAJ1364557.1"/>
    <property type="molecule type" value="Genomic_DNA"/>
</dbReference>
<dbReference type="AlphaFoldDB" id="A0AAD5QWW4"/>
<accession>A0AAD5QWW4</accession>
<evidence type="ECO:0000313" key="3">
    <source>
        <dbReference type="Proteomes" id="UP001196413"/>
    </source>
</evidence>